<sequence length="102" mass="11038">MLTRKPLTAHGPEIQAKDNPVCTSSTMIAWERKMMLDSNTLAAKPRVRHRVRSGSHLASSTGIDPNRAVDIGRTGIDPNILRSGSHLACPTGIDPNREVDIG</sequence>
<evidence type="ECO:0000313" key="3">
    <source>
        <dbReference type="Proteomes" id="UP001283361"/>
    </source>
</evidence>
<keyword evidence="3" id="KW-1185">Reference proteome</keyword>
<dbReference type="EMBL" id="JAWDGP010004927">
    <property type="protein sequence ID" value="KAK3761124.1"/>
    <property type="molecule type" value="Genomic_DNA"/>
</dbReference>
<dbReference type="Proteomes" id="UP001283361">
    <property type="component" value="Unassembled WGS sequence"/>
</dbReference>
<feature type="region of interest" description="Disordered" evidence="1">
    <location>
        <begin position="46"/>
        <end position="69"/>
    </location>
</feature>
<proteinExistence type="predicted"/>
<protein>
    <submittedName>
        <fullName evidence="2">Uncharacterized protein</fullName>
    </submittedName>
</protein>
<name>A0AAE0Z1J1_9GAST</name>
<evidence type="ECO:0000313" key="2">
    <source>
        <dbReference type="EMBL" id="KAK3761124.1"/>
    </source>
</evidence>
<accession>A0AAE0Z1J1</accession>
<organism evidence="2 3">
    <name type="scientific">Elysia crispata</name>
    <name type="common">lettuce slug</name>
    <dbReference type="NCBI Taxonomy" id="231223"/>
    <lineage>
        <taxon>Eukaryota</taxon>
        <taxon>Metazoa</taxon>
        <taxon>Spiralia</taxon>
        <taxon>Lophotrochozoa</taxon>
        <taxon>Mollusca</taxon>
        <taxon>Gastropoda</taxon>
        <taxon>Heterobranchia</taxon>
        <taxon>Euthyneura</taxon>
        <taxon>Panpulmonata</taxon>
        <taxon>Sacoglossa</taxon>
        <taxon>Placobranchoidea</taxon>
        <taxon>Plakobranchidae</taxon>
        <taxon>Elysia</taxon>
    </lineage>
</organism>
<reference evidence="2" key="1">
    <citation type="journal article" date="2023" name="G3 (Bethesda)">
        <title>A reference genome for the long-term kleptoplast-retaining sea slug Elysia crispata morphotype clarki.</title>
        <authorList>
            <person name="Eastman K.E."/>
            <person name="Pendleton A.L."/>
            <person name="Shaikh M.A."/>
            <person name="Suttiyut T."/>
            <person name="Ogas R."/>
            <person name="Tomko P."/>
            <person name="Gavelis G."/>
            <person name="Widhalm J.R."/>
            <person name="Wisecaver J.H."/>
        </authorList>
    </citation>
    <scope>NUCLEOTIDE SEQUENCE</scope>
    <source>
        <strain evidence="2">ECLA1</strain>
    </source>
</reference>
<dbReference type="AlphaFoldDB" id="A0AAE0Z1J1"/>
<gene>
    <name evidence="2" type="ORF">RRG08_022528</name>
</gene>
<evidence type="ECO:0000256" key="1">
    <source>
        <dbReference type="SAM" id="MobiDB-lite"/>
    </source>
</evidence>
<comment type="caution">
    <text evidence="2">The sequence shown here is derived from an EMBL/GenBank/DDBJ whole genome shotgun (WGS) entry which is preliminary data.</text>
</comment>